<dbReference type="GO" id="GO:0004222">
    <property type="term" value="F:metalloendopeptidase activity"/>
    <property type="evidence" value="ECO:0007669"/>
    <property type="project" value="TreeGrafter"/>
</dbReference>
<dbReference type="PANTHER" id="PTHR43016:SF13">
    <property type="entry name" value="PRESEQUENCE PROTEASE, MITOCHONDRIAL"/>
    <property type="match status" value="1"/>
</dbReference>
<dbReference type="GO" id="GO:0016485">
    <property type="term" value="P:protein processing"/>
    <property type="evidence" value="ECO:0007669"/>
    <property type="project" value="TreeGrafter"/>
</dbReference>
<dbReference type="InterPro" id="IPR007863">
    <property type="entry name" value="Peptidase_M16_C"/>
</dbReference>
<dbReference type="InterPro" id="IPR013578">
    <property type="entry name" value="Peptidase_M16C_assoc"/>
</dbReference>
<dbReference type="FunFam" id="3.30.830.10:FF:000013">
    <property type="entry name" value="Mitochondrial presequence protease"/>
    <property type="match status" value="1"/>
</dbReference>
<evidence type="ECO:0000256" key="8">
    <source>
        <dbReference type="SAM" id="MobiDB-lite"/>
    </source>
</evidence>
<evidence type="ECO:0000256" key="3">
    <source>
        <dbReference type="ARBA" id="ARBA00011853"/>
    </source>
</evidence>
<dbReference type="SMART" id="SM01264">
    <property type="entry name" value="M16C_associated"/>
    <property type="match status" value="1"/>
</dbReference>
<comment type="subcellular location">
    <subcellularLocation>
        <location evidence="1">Mitochondrion intermembrane space</location>
    </subcellularLocation>
</comment>
<evidence type="ECO:0000256" key="4">
    <source>
        <dbReference type="ARBA" id="ARBA00020167"/>
    </source>
</evidence>
<evidence type="ECO:0000256" key="7">
    <source>
        <dbReference type="ARBA" id="ARBA00045897"/>
    </source>
</evidence>
<sequence length="674" mass="75517">MDGHSSPLYQKLIESGLSTDFTINSGFDPMTAVNFFTIGLQGINEEVSKNLQQHVIKSLEEAKLEGFSSDKIKAIIHQLELSRKVENASFGLSLLNSLVPGWVNNNDPLLSLEWNKIINQFNEDYSKQGSKLLTDLIDKYFIDKPYFKYEMVPDESLPQKTIEEEQERLKSKVDSLSSEDKDVLYERGLKLLEKQTEKEDLSCLPTLSVSDIAREGDFSKINHRILNDNNSELQTRTSSKANGISYFRAQKTLTSDELPQELVKYLPLFTQCLTNLGTHDKSMATLEDQIKLYTGGVSASTFVHGSIEDSSVPYLKFGLSGLSLDGNFEKLLSLWTELLNETNFNNIPKLSTLIKSISTDNLSDVVSSGHGYARTYASSFISPVYKLKETLDGIEQVKFLSELGKIEADGLVAQEVVPKLEKIKEIILNGSGFKYSLTSSRESIKTGESEINKFNSRLSSFKPHKITPYDTKLKEEFSNYANTDFKNYVQIPAQVSFASMAYPGVSYLNKDGASLQVLSQLLTFKHLHSEIREKGGAYGGGATYDGLNGIFSYYSYRDPTPFQSVNVFKDAPNVVIEKIKNGEISLEDLDQSKLTIFQKVDAPISVDQEGMSMFNYGIDDEVRQERREALLEVELEDVIESAQKYVTGNTSESIIGSTKESEPEMKGWSVTELK</sequence>
<dbReference type="PANTHER" id="PTHR43016">
    <property type="entry name" value="PRESEQUENCE PROTEASE"/>
    <property type="match status" value="1"/>
</dbReference>
<dbReference type="SUPFAM" id="SSF63411">
    <property type="entry name" value="LuxS/MPP-like metallohydrolase"/>
    <property type="match status" value="3"/>
</dbReference>
<dbReference type="Gene3D" id="3.30.830.10">
    <property type="entry name" value="Metalloenzyme, LuxS/M16 peptidase-like"/>
    <property type="match status" value="3"/>
</dbReference>
<dbReference type="GO" id="GO:0046872">
    <property type="term" value="F:metal ion binding"/>
    <property type="evidence" value="ECO:0007669"/>
    <property type="project" value="InterPro"/>
</dbReference>
<comment type="subunit">
    <text evidence="3">Monomer and homodimer; homodimerization is induced by binding of the substrate.</text>
</comment>
<evidence type="ECO:0000256" key="1">
    <source>
        <dbReference type="ARBA" id="ARBA00004569"/>
    </source>
</evidence>
<evidence type="ECO:0000256" key="6">
    <source>
        <dbReference type="ARBA" id="ARBA00034552"/>
    </source>
</evidence>
<comment type="function">
    <text evidence="7">Degrades mitochondrial transit peptides after their cleavage in the intermembrane space or in the matrix, and presequence peptides; clearance of these peptides is required to keep the presequence processing machinery running. Preferentially cleaves the N-terminal side of paired basic amino acid residues. Also degrades other unstructured peptides. May function as an ATP-dependent peptidase as opposed to a metalloendopeptidase.</text>
</comment>
<evidence type="ECO:0000313" key="10">
    <source>
        <dbReference type="EMBL" id="GME71400.1"/>
    </source>
</evidence>
<name>A0A9W6T3R2_CANBO</name>
<keyword evidence="5" id="KW-0482">Metalloprotease</keyword>
<proteinExistence type="inferred from homology"/>
<dbReference type="Pfam" id="PF05193">
    <property type="entry name" value="Peptidase_M16_C"/>
    <property type="match status" value="1"/>
</dbReference>
<evidence type="ECO:0000259" key="9">
    <source>
        <dbReference type="SMART" id="SM01264"/>
    </source>
</evidence>
<evidence type="ECO:0000313" key="11">
    <source>
        <dbReference type="Proteomes" id="UP001165120"/>
    </source>
</evidence>
<feature type="domain" description="Peptidase M16C associated" evidence="9">
    <location>
        <begin position="151"/>
        <end position="403"/>
    </location>
</feature>
<gene>
    <name evidence="10" type="ORF">Cboi02_000319700</name>
</gene>
<evidence type="ECO:0000256" key="2">
    <source>
        <dbReference type="ARBA" id="ARBA00007575"/>
    </source>
</evidence>
<evidence type="ECO:0000256" key="5">
    <source>
        <dbReference type="ARBA" id="ARBA00023049"/>
    </source>
</evidence>
<reference evidence="10" key="1">
    <citation type="submission" date="2023-04" db="EMBL/GenBank/DDBJ databases">
        <title>Candida boidinii NBRC 10035.</title>
        <authorList>
            <person name="Ichikawa N."/>
            <person name="Sato H."/>
            <person name="Tonouchi N."/>
        </authorList>
    </citation>
    <scope>NUCLEOTIDE SEQUENCE</scope>
    <source>
        <strain evidence="10">NBRC 10035</strain>
    </source>
</reference>
<protein>
    <recommendedName>
        <fullName evidence="4">Presequence protease, mitochondrial</fullName>
    </recommendedName>
    <alternativeName>
        <fullName evidence="6">Pitrilysin metalloproteinase</fullName>
    </alternativeName>
</protein>
<dbReference type="InterPro" id="IPR055130">
    <property type="entry name" value="PreP_C"/>
</dbReference>
<keyword evidence="5" id="KW-0645">Protease</keyword>
<dbReference type="InterPro" id="IPR011249">
    <property type="entry name" value="Metalloenz_LuxS/M16"/>
</dbReference>
<dbReference type="EMBL" id="BSXN01001066">
    <property type="protein sequence ID" value="GME71400.1"/>
    <property type="molecule type" value="Genomic_DNA"/>
</dbReference>
<feature type="region of interest" description="Disordered" evidence="8">
    <location>
        <begin position="651"/>
        <end position="674"/>
    </location>
</feature>
<comment type="caution">
    <text evidence="10">The sequence shown here is derived from an EMBL/GenBank/DDBJ whole genome shotgun (WGS) entry which is preliminary data.</text>
</comment>
<dbReference type="AlphaFoldDB" id="A0A9W6T3R2"/>
<keyword evidence="5" id="KW-0378">Hydrolase</keyword>
<dbReference type="GO" id="GO:0005759">
    <property type="term" value="C:mitochondrial matrix"/>
    <property type="evidence" value="ECO:0007669"/>
    <property type="project" value="TreeGrafter"/>
</dbReference>
<dbReference type="GO" id="GO:0005758">
    <property type="term" value="C:mitochondrial intermembrane space"/>
    <property type="evidence" value="ECO:0007669"/>
    <property type="project" value="UniProtKB-SubCell"/>
</dbReference>
<keyword evidence="11" id="KW-1185">Reference proteome</keyword>
<comment type="similarity">
    <text evidence="2">Belongs to the peptidase M16 family. PreP subfamily.</text>
</comment>
<accession>A0A9W6T3R2</accession>
<dbReference type="Pfam" id="PF08367">
    <property type="entry name" value="M16C_assoc"/>
    <property type="match status" value="1"/>
</dbReference>
<dbReference type="Pfam" id="PF22516">
    <property type="entry name" value="PreP_C"/>
    <property type="match status" value="1"/>
</dbReference>
<dbReference type="Proteomes" id="UP001165120">
    <property type="component" value="Unassembled WGS sequence"/>
</dbReference>
<organism evidence="10 11">
    <name type="scientific">Candida boidinii</name>
    <name type="common">Yeast</name>
    <dbReference type="NCBI Taxonomy" id="5477"/>
    <lineage>
        <taxon>Eukaryota</taxon>
        <taxon>Fungi</taxon>
        <taxon>Dikarya</taxon>
        <taxon>Ascomycota</taxon>
        <taxon>Saccharomycotina</taxon>
        <taxon>Pichiomycetes</taxon>
        <taxon>Pichiales</taxon>
        <taxon>Pichiaceae</taxon>
        <taxon>Ogataea</taxon>
        <taxon>Ogataea/Candida clade</taxon>
    </lineage>
</organism>